<evidence type="ECO:0000256" key="2">
    <source>
        <dbReference type="SAM" id="Coils"/>
    </source>
</evidence>
<name>A0A1S3JT55_LINAN</name>
<organism evidence="5 6">
    <name type="scientific">Lingula anatina</name>
    <name type="common">Brachiopod</name>
    <name type="synonym">Lingula unguis</name>
    <dbReference type="NCBI Taxonomy" id="7574"/>
    <lineage>
        <taxon>Eukaryota</taxon>
        <taxon>Metazoa</taxon>
        <taxon>Spiralia</taxon>
        <taxon>Lophotrochozoa</taxon>
        <taxon>Brachiopoda</taxon>
        <taxon>Linguliformea</taxon>
        <taxon>Lingulata</taxon>
        <taxon>Lingulida</taxon>
        <taxon>Linguloidea</taxon>
        <taxon>Lingulidae</taxon>
        <taxon>Lingula</taxon>
    </lineage>
</organism>
<dbReference type="InterPro" id="IPR011992">
    <property type="entry name" value="EF-hand-dom_pair"/>
</dbReference>
<feature type="region of interest" description="Disordered" evidence="3">
    <location>
        <begin position="252"/>
        <end position="284"/>
    </location>
</feature>
<dbReference type="RefSeq" id="XP_013413291.1">
    <property type="nucleotide sequence ID" value="XM_013557837.1"/>
</dbReference>
<keyword evidence="1" id="KW-0106">Calcium</keyword>
<dbReference type="OrthoDB" id="6322432at2759"/>
<evidence type="ECO:0000313" key="6">
    <source>
        <dbReference type="RefSeq" id="XP_013413291.1"/>
    </source>
</evidence>
<keyword evidence="5" id="KW-1185">Reference proteome</keyword>
<feature type="compositionally biased region" description="Polar residues" evidence="3">
    <location>
        <begin position="126"/>
        <end position="144"/>
    </location>
</feature>
<evidence type="ECO:0000313" key="5">
    <source>
        <dbReference type="Proteomes" id="UP000085678"/>
    </source>
</evidence>
<dbReference type="InterPro" id="IPR002048">
    <property type="entry name" value="EF_hand_dom"/>
</dbReference>
<feature type="coiled-coil region" evidence="2">
    <location>
        <begin position="793"/>
        <end position="959"/>
    </location>
</feature>
<dbReference type="KEGG" id="lak:106175714"/>
<gene>
    <name evidence="6" type="primary">LOC106175714</name>
</gene>
<feature type="compositionally biased region" description="Acidic residues" evidence="3">
    <location>
        <begin position="101"/>
        <end position="113"/>
    </location>
</feature>
<feature type="compositionally biased region" description="Basic and acidic residues" evidence="3">
    <location>
        <begin position="27"/>
        <end position="52"/>
    </location>
</feature>
<accession>A0A1S3JT55</accession>
<evidence type="ECO:0000256" key="1">
    <source>
        <dbReference type="ARBA" id="ARBA00022837"/>
    </source>
</evidence>
<dbReference type="STRING" id="7574.A0A1S3JT55"/>
<reference evidence="6" key="1">
    <citation type="submission" date="2025-08" db="UniProtKB">
        <authorList>
            <consortium name="RefSeq"/>
        </authorList>
    </citation>
    <scope>IDENTIFICATION</scope>
    <source>
        <tissue evidence="6">Gonads</tissue>
    </source>
</reference>
<feature type="region of interest" description="Disordered" evidence="3">
    <location>
        <begin position="1"/>
        <end position="144"/>
    </location>
</feature>
<sequence length="977" mass="111800">MEEEEEFNNQPEKEISVTCLTPPFDTKYNHRVPEGGHLEESLVNERTEKRDPEEGDDDSSFSFEDKVNTRSVHDNQNDSEKIKDVRNRMGNECRDSMDGDYTADEDEDWEGDEDVHKQNDKDDNEFSQTAISNEQISAQDPVTQVQEEGCAANIPSNGSLYLNDSTDGACLSNHDMLLSNGDNEEFYMESESEQIIPRQQTEQFISQDRSEIISESSVENKEEKYETELSSCHDNQKKISTMQQNTEISTSGNFHSIHENHHDNQSQVSHENYHDNQSKPCPDERDDAWISGSEPAKSFDCSETLHEEYFELPDKSRGTKMTRIDQLASPERNGCSHDHHGSKLPNMELLKEKRKKRKARKQLLKQTEECPEICQQVDDVSEIRKNEDNLKLSAGGNEIENSKIPDANFACVTLPENDVNQSVTVITTTVSTVAIPPIAVTTSTATAITTTHNSAQPAAVIKEKIDVFAYLPSLRVRKPVDLPPEVLEDPLKDILLTIFDKADLNSNGSLNAAELEELLKSPTLDIDIKWDDVKKMTRSLDSKKEGNVTFEDFRPLAVEAMKVIYGRDQQVKSHWVELDLGEHTLYFNRVTGEASYIIPEDYVLDLHFADDLFADAVRAALARVDRRHTGQVGAKDFFTVLRSIAFSLRLTDEDLKEITKVFGSKRVRVSHEEFIPVAKQLICMIYRAREEGANDWCMMSSPRAGSFWFNKKTGQAKKTPPAHVIRAQQQQLEERTSLRDIVRLSPRGGGSVHAGVSGITSKWNINGRRTTSLTNTVQKIINKKREEEREKERQFLAAKLEELKEFTEKYEKEKKDREALETRHSNLQVKYEAACLELQKTQGLLEKLRTENKKKTEHIEGLQKEVTFMADRVKVLDQKALDLERAEITVEQLKRTLESYQKQNRDKESELKETRQCLEDTGKKLSVAHTQIEDLEEKASDLKQQVREELRRNEKLEQGLLGSYCTHKHYQKEWPEI</sequence>
<dbReference type="AlphaFoldDB" id="A0A1S3JT55"/>
<feature type="domain" description="EF-hand" evidence="4">
    <location>
        <begin position="490"/>
        <end position="525"/>
    </location>
</feature>
<dbReference type="PROSITE" id="PS00018">
    <property type="entry name" value="EF_HAND_1"/>
    <property type="match status" value="1"/>
</dbReference>
<dbReference type="GO" id="GO:0005509">
    <property type="term" value="F:calcium ion binding"/>
    <property type="evidence" value="ECO:0007669"/>
    <property type="project" value="InterPro"/>
</dbReference>
<keyword evidence="2" id="KW-0175">Coiled coil</keyword>
<dbReference type="SUPFAM" id="SSF47473">
    <property type="entry name" value="EF-hand"/>
    <property type="match status" value="1"/>
</dbReference>
<evidence type="ECO:0000256" key="3">
    <source>
        <dbReference type="SAM" id="MobiDB-lite"/>
    </source>
</evidence>
<dbReference type="InParanoid" id="A0A1S3JT55"/>
<feature type="compositionally biased region" description="Basic and acidic residues" evidence="3">
    <location>
        <begin position="63"/>
        <end position="97"/>
    </location>
</feature>
<protein>
    <submittedName>
        <fullName evidence="6">Uncharacterized protein LOC106175714</fullName>
    </submittedName>
</protein>
<evidence type="ECO:0000259" key="4">
    <source>
        <dbReference type="PROSITE" id="PS50222"/>
    </source>
</evidence>
<feature type="compositionally biased region" description="Basic and acidic residues" evidence="3">
    <location>
        <begin position="271"/>
        <end position="283"/>
    </location>
</feature>
<dbReference type="PROSITE" id="PS50222">
    <property type="entry name" value="EF_HAND_2"/>
    <property type="match status" value="1"/>
</dbReference>
<dbReference type="InterPro" id="IPR018247">
    <property type="entry name" value="EF_Hand_1_Ca_BS"/>
</dbReference>
<dbReference type="GeneID" id="106175714"/>
<dbReference type="Proteomes" id="UP000085678">
    <property type="component" value="Unplaced"/>
</dbReference>
<proteinExistence type="predicted"/>
<dbReference type="Gene3D" id="1.10.238.10">
    <property type="entry name" value="EF-hand"/>
    <property type="match status" value="1"/>
</dbReference>